<dbReference type="InterPro" id="IPR010693">
    <property type="entry name" value="Divergent_4Fe-4S_mono-cluster"/>
</dbReference>
<gene>
    <name evidence="2" type="ORF">ACFQWG_10405</name>
</gene>
<keyword evidence="3" id="KW-1185">Reference proteome</keyword>
<accession>A0ABW2SQI1</accession>
<dbReference type="EMBL" id="JBHTEF010000001">
    <property type="protein sequence ID" value="MFC7581603.1"/>
    <property type="molecule type" value="Genomic_DNA"/>
</dbReference>
<dbReference type="Proteomes" id="UP001596527">
    <property type="component" value="Unassembled WGS sequence"/>
</dbReference>
<evidence type="ECO:0000259" key="1">
    <source>
        <dbReference type="Pfam" id="PF06902"/>
    </source>
</evidence>
<dbReference type="Pfam" id="PF06902">
    <property type="entry name" value="Fer4_19"/>
    <property type="match status" value="1"/>
</dbReference>
<proteinExistence type="predicted"/>
<sequence length="77" mass="8636">MARKAYFGPIVDVSDDRPLCIHSGVCLRGMPDVFDVRRRPWTDPSRAGTPELADRLREVVGRCPSGALRIEEHHSHA</sequence>
<reference evidence="3" key="1">
    <citation type="journal article" date="2019" name="Int. J. Syst. Evol. Microbiol.">
        <title>The Global Catalogue of Microorganisms (GCM) 10K type strain sequencing project: providing services to taxonomists for standard genome sequencing and annotation.</title>
        <authorList>
            <consortium name="The Broad Institute Genomics Platform"/>
            <consortium name="The Broad Institute Genome Sequencing Center for Infectious Disease"/>
            <person name="Wu L."/>
            <person name="Ma J."/>
        </authorList>
    </citation>
    <scope>NUCLEOTIDE SEQUENCE [LARGE SCALE GENOMIC DNA]</scope>
    <source>
        <strain evidence="3">CCUG 56698</strain>
    </source>
</reference>
<evidence type="ECO:0000313" key="3">
    <source>
        <dbReference type="Proteomes" id="UP001596527"/>
    </source>
</evidence>
<dbReference type="Gene3D" id="3.30.70.20">
    <property type="match status" value="1"/>
</dbReference>
<feature type="domain" description="Divergent 4Fe-4S mono-cluster" evidence="1">
    <location>
        <begin position="7"/>
        <end position="72"/>
    </location>
</feature>
<comment type="caution">
    <text evidence="2">The sequence shown here is derived from an EMBL/GenBank/DDBJ whole genome shotgun (WGS) entry which is preliminary data.</text>
</comment>
<protein>
    <submittedName>
        <fullName evidence="2">(4Fe-4S)-binding protein</fullName>
    </submittedName>
</protein>
<dbReference type="SUPFAM" id="SSF54862">
    <property type="entry name" value="4Fe-4S ferredoxins"/>
    <property type="match status" value="1"/>
</dbReference>
<organism evidence="2 3">
    <name type="scientific">Schaalia naturae</name>
    <dbReference type="NCBI Taxonomy" id="635203"/>
    <lineage>
        <taxon>Bacteria</taxon>
        <taxon>Bacillati</taxon>
        <taxon>Actinomycetota</taxon>
        <taxon>Actinomycetes</taxon>
        <taxon>Actinomycetales</taxon>
        <taxon>Actinomycetaceae</taxon>
        <taxon>Schaalia</taxon>
    </lineage>
</organism>
<dbReference type="RefSeq" id="WP_380975051.1">
    <property type="nucleotide sequence ID" value="NZ_JBHTEF010000001.1"/>
</dbReference>
<name>A0ABW2SQI1_9ACTO</name>
<evidence type="ECO:0000313" key="2">
    <source>
        <dbReference type="EMBL" id="MFC7581603.1"/>
    </source>
</evidence>